<feature type="non-terminal residue" evidence="1">
    <location>
        <position position="1"/>
    </location>
</feature>
<evidence type="ECO:0000313" key="2">
    <source>
        <dbReference type="Proteomes" id="UP000276991"/>
    </source>
</evidence>
<protein>
    <submittedName>
        <fullName evidence="1">Uncharacterized protein</fullName>
    </submittedName>
</protein>
<sequence length="60" mass="6511">KGMSLVVINCQYIQFGGGSFKNFTFGSNGGRSDHTVGSYVDLFNSCSIPVQVCFMEAFDC</sequence>
<evidence type="ECO:0000313" key="1">
    <source>
        <dbReference type="EMBL" id="VBB35594.1"/>
    </source>
</evidence>
<proteinExistence type="predicted"/>
<gene>
    <name evidence="1" type="ORF">NAV_LOCUS10385</name>
</gene>
<accession>A0A498STG6</accession>
<dbReference type="AlphaFoldDB" id="A0A498STG6"/>
<dbReference type="EMBL" id="UPTC01006701">
    <property type="protein sequence ID" value="VBB35594.1"/>
    <property type="molecule type" value="Genomic_DNA"/>
</dbReference>
<organism evidence="1 2">
    <name type="scientific">Acanthocheilonema viteae</name>
    <name type="common">Filarial nematode worm</name>
    <name type="synonym">Dipetalonema viteae</name>
    <dbReference type="NCBI Taxonomy" id="6277"/>
    <lineage>
        <taxon>Eukaryota</taxon>
        <taxon>Metazoa</taxon>
        <taxon>Ecdysozoa</taxon>
        <taxon>Nematoda</taxon>
        <taxon>Chromadorea</taxon>
        <taxon>Rhabditida</taxon>
        <taxon>Spirurina</taxon>
        <taxon>Spiruromorpha</taxon>
        <taxon>Filarioidea</taxon>
        <taxon>Onchocercidae</taxon>
        <taxon>Acanthocheilonema</taxon>
    </lineage>
</organism>
<name>A0A498STG6_ACAVI</name>
<reference evidence="1 2" key="1">
    <citation type="submission" date="2018-08" db="EMBL/GenBank/DDBJ databases">
        <authorList>
            <person name="Laetsch R D."/>
            <person name="Stevens L."/>
            <person name="Kumar S."/>
            <person name="Blaxter L. M."/>
        </authorList>
    </citation>
    <scope>NUCLEOTIDE SEQUENCE [LARGE SCALE GENOMIC DNA]</scope>
</reference>
<keyword evidence="2" id="KW-1185">Reference proteome</keyword>
<dbReference type="Proteomes" id="UP000276991">
    <property type="component" value="Unassembled WGS sequence"/>
</dbReference>